<dbReference type="EMBL" id="LRHK01000001">
    <property type="protein sequence ID" value="KWX19317.1"/>
    <property type="molecule type" value="Genomic_DNA"/>
</dbReference>
<proteinExistence type="predicted"/>
<dbReference type="RefSeq" id="WP_002299700.1">
    <property type="nucleotide sequence ID" value="NZ_AP019394.1"/>
</dbReference>
<sequence>MLNMYFVFGVPIFLLFLYATIAYVRKRTTIHYLGFILLIISGFMLVFNLQTWQQALLEMDKMTPQALSKVLGYPVYLIWLPIFISGCLVLLNIYRGVRRIVQLRKSK</sequence>
<name>A0A132PAP4_ENTFC</name>
<dbReference type="AlphaFoldDB" id="A0A132PAP4"/>
<reference evidence="2 4" key="1">
    <citation type="submission" date="2016-01" db="EMBL/GenBank/DDBJ databases">
        <title>Molecular Mechanisms for transfer of large genomic segments between Enterococcus faecium strains.</title>
        <authorList>
            <person name="Garcia-Solache M.A."/>
            <person name="Lebreton F."/>
            <person name="Mclaughlin R.E."/>
            <person name="Whiteaker J.D."/>
            <person name="Gilmore M.S."/>
            <person name="Rice L.B."/>
        </authorList>
    </citation>
    <scope>NUCLEOTIDE SEQUENCE [LARGE SCALE GENOMIC DNA]</scope>
    <source>
        <strain evidence="2 4">D344RRF x C68</strain>
    </source>
</reference>
<evidence type="ECO:0000313" key="3">
    <source>
        <dbReference type="EMBL" id="MDT2368965.1"/>
    </source>
</evidence>
<feature type="transmembrane region" description="Helical" evidence="1">
    <location>
        <begin position="6"/>
        <end position="24"/>
    </location>
</feature>
<keyword evidence="1" id="KW-0472">Membrane</keyword>
<protein>
    <submittedName>
        <fullName evidence="2">Uncharacterized protein</fullName>
    </submittedName>
</protein>
<dbReference type="Proteomes" id="UP001260956">
    <property type="component" value="Unassembled WGS sequence"/>
</dbReference>
<feature type="transmembrane region" description="Helical" evidence="1">
    <location>
        <begin position="31"/>
        <end position="53"/>
    </location>
</feature>
<dbReference type="Proteomes" id="UP000070452">
    <property type="component" value="Unassembled WGS sequence"/>
</dbReference>
<dbReference type="EMBL" id="JARPTX010000004">
    <property type="protein sequence ID" value="MDT2368965.1"/>
    <property type="molecule type" value="Genomic_DNA"/>
</dbReference>
<reference evidence="3" key="2">
    <citation type="submission" date="2023-03" db="EMBL/GenBank/DDBJ databases">
        <authorList>
            <person name="Shen W."/>
            <person name="Cai J."/>
        </authorList>
    </citation>
    <scope>NUCLEOTIDE SEQUENCE</scope>
    <source>
        <strain evidence="3">B1010-2</strain>
    </source>
</reference>
<feature type="transmembrane region" description="Helical" evidence="1">
    <location>
        <begin position="73"/>
        <end position="94"/>
    </location>
</feature>
<gene>
    <name evidence="2" type="ORF">AWT83_12855</name>
    <name evidence="3" type="ORF">P6Z85_02015</name>
</gene>
<keyword evidence="1" id="KW-0812">Transmembrane</keyword>
<evidence type="ECO:0000256" key="1">
    <source>
        <dbReference type="SAM" id="Phobius"/>
    </source>
</evidence>
<evidence type="ECO:0000313" key="4">
    <source>
        <dbReference type="Proteomes" id="UP000070452"/>
    </source>
</evidence>
<evidence type="ECO:0000313" key="2">
    <source>
        <dbReference type="EMBL" id="KWX19317.1"/>
    </source>
</evidence>
<keyword evidence="1" id="KW-1133">Transmembrane helix</keyword>
<comment type="caution">
    <text evidence="2">The sequence shown here is derived from an EMBL/GenBank/DDBJ whole genome shotgun (WGS) entry which is preliminary data.</text>
</comment>
<accession>A0A132PAP4</accession>
<organism evidence="2 4">
    <name type="scientific">Enterococcus faecium</name>
    <name type="common">Streptococcus faecium</name>
    <dbReference type="NCBI Taxonomy" id="1352"/>
    <lineage>
        <taxon>Bacteria</taxon>
        <taxon>Bacillati</taxon>
        <taxon>Bacillota</taxon>
        <taxon>Bacilli</taxon>
        <taxon>Lactobacillales</taxon>
        <taxon>Enterococcaceae</taxon>
        <taxon>Enterococcus</taxon>
    </lineage>
</organism>